<evidence type="ECO:0000313" key="2">
    <source>
        <dbReference type="EMBL" id="MBO0904423.1"/>
    </source>
</evidence>
<keyword evidence="3" id="KW-1185">Reference proteome</keyword>
<accession>A0ABS3J426</accession>
<gene>
    <name evidence="2" type="ORF">J1C47_12305</name>
</gene>
<sequence length="292" mass="32087">MRYAVRLRITYDYPAAVTDARHLLRIRPRRETDQFVRNVAVSIAPRPEEQRGETDFFGNPVDAIAFFAPQTELAIDMRADVSVERPAARLSETPEIERILAETCAVRSLDAGSPLHHLGPSPRISGFAPLSDWVAETFETAKRPAGEAVMALARRIREEFAYRPGSTVVGTSVAEIFAERRGVCQDFSHLMIAGLRARGMAARYVSGFLRTDPPKGQPRLEGADAMHAWIEAWLGEDCGWVGFDPTNGIAAGDDHIVVAVGRDYEDAQPIAGTFVTSGSQETRHFVDVVPVA</sequence>
<dbReference type="RefSeq" id="WP_207351069.1">
    <property type="nucleotide sequence ID" value="NZ_JAFMPY010000011.1"/>
</dbReference>
<dbReference type="Gene3D" id="3.10.620.30">
    <property type="match status" value="1"/>
</dbReference>
<dbReference type="SUPFAM" id="SSF54001">
    <property type="entry name" value="Cysteine proteinases"/>
    <property type="match status" value="1"/>
</dbReference>
<evidence type="ECO:0000259" key="1">
    <source>
        <dbReference type="SMART" id="SM00460"/>
    </source>
</evidence>
<name>A0ABS3J426_9HYPH</name>
<dbReference type="EMBL" id="JAFMPY010000011">
    <property type="protein sequence ID" value="MBO0904423.1"/>
    <property type="molecule type" value="Genomic_DNA"/>
</dbReference>
<feature type="domain" description="Transglutaminase-like" evidence="1">
    <location>
        <begin position="176"/>
        <end position="247"/>
    </location>
</feature>
<organism evidence="2 3">
    <name type="scientific">Jiella sonneratiae</name>
    <dbReference type="NCBI Taxonomy" id="2816856"/>
    <lineage>
        <taxon>Bacteria</taxon>
        <taxon>Pseudomonadati</taxon>
        <taxon>Pseudomonadota</taxon>
        <taxon>Alphaproteobacteria</taxon>
        <taxon>Hyphomicrobiales</taxon>
        <taxon>Aurantimonadaceae</taxon>
        <taxon>Jiella</taxon>
    </lineage>
</organism>
<comment type="caution">
    <text evidence="2">The sequence shown here is derived from an EMBL/GenBank/DDBJ whole genome shotgun (WGS) entry which is preliminary data.</text>
</comment>
<dbReference type="Pfam" id="PF08379">
    <property type="entry name" value="Bact_transglu_N"/>
    <property type="match status" value="1"/>
</dbReference>
<evidence type="ECO:0000313" key="3">
    <source>
        <dbReference type="Proteomes" id="UP000664288"/>
    </source>
</evidence>
<proteinExistence type="predicted"/>
<dbReference type="InterPro" id="IPR013589">
    <property type="entry name" value="Bac_transglu_N"/>
</dbReference>
<dbReference type="InterPro" id="IPR038765">
    <property type="entry name" value="Papain-like_cys_pep_sf"/>
</dbReference>
<dbReference type="Proteomes" id="UP000664288">
    <property type="component" value="Unassembled WGS sequence"/>
</dbReference>
<dbReference type="SMART" id="SM00460">
    <property type="entry name" value="TGc"/>
    <property type="match status" value="1"/>
</dbReference>
<reference evidence="2 3" key="1">
    <citation type="submission" date="2021-03" db="EMBL/GenBank/DDBJ databases">
        <title>Whole genome sequence of Jiella sp. MQZ13P-4.</title>
        <authorList>
            <person name="Tuo L."/>
        </authorList>
    </citation>
    <scope>NUCLEOTIDE SEQUENCE [LARGE SCALE GENOMIC DNA]</scope>
    <source>
        <strain evidence="2 3">MQZ13P-4</strain>
    </source>
</reference>
<dbReference type="PANTHER" id="PTHR33490:SF7">
    <property type="entry name" value="BLR2979 PROTEIN"/>
    <property type="match status" value="1"/>
</dbReference>
<dbReference type="PANTHER" id="PTHR33490">
    <property type="entry name" value="BLR5614 PROTEIN-RELATED"/>
    <property type="match status" value="1"/>
</dbReference>
<dbReference type="Pfam" id="PF01841">
    <property type="entry name" value="Transglut_core"/>
    <property type="match status" value="1"/>
</dbReference>
<dbReference type="InterPro" id="IPR002931">
    <property type="entry name" value="Transglutaminase-like"/>
</dbReference>
<protein>
    <submittedName>
        <fullName evidence="2">Transglutaminase family protein</fullName>
    </submittedName>
</protein>